<dbReference type="SUPFAM" id="SSF63992">
    <property type="entry name" value="Dipeptide transport protein"/>
    <property type="match status" value="1"/>
</dbReference>
<dbReference type="PIRSF" id="PIRSF015853">
    <property type="entry name" value="Pep_DppA"/>
    <property type="match status" value="1"/>
</dbReference>
<dbReference type="InterPro" id="IPR036177">
    <property type="entry name" value="Peptidase_M55_sf"/>
</dbReference>
<dbReference type="Pfam" id="PF04951">
    <property type="entry name" value="Peptidase_M55"/>
    <property type="match status" value="1"/>
</dbReference>
<reference evidence="1" key="1">
    <citation type="journal article" date="2020" name="bioRxiv">
        <title>A rank-normalized archaeal taxonomy based on genome phylogeny resolves widespread incomplete and uneven classifications.</title>
        <authorList>
            <person name="Rinke C."/>
            <person name="Chuvochina M."/>
            <person name="Mussig A.J."/>
            <person name="Chaumeil P.-A."/>
            <person name="Waite D.W."/>
            <person name="Whitman W.B."/>
            <person name="Parks D.H."/>
            <person name="Hugenholtz P."/>
        </authorList>
    </citation>
    <scope>NUCLEOTIDE SEQUENCE</scope>
    <source>
        <strain evidence="1">UBA8834</strain>
    </source>
</reference>
<proteinExistence type="predicted"/>
<dbReference type="InterPro" id="IPR007035">
    <property type="entry name" value="Peptidase_M55"/>
</dbReference>
<dbReference type="Proteomes" id="UP000617544">
    <property type="component" value="Unassembled WGS sequence"/>
</dbReference>
<evidence type="ECO:0000313" key="1">
    <source>
        <dbReference type="EMBL" id="HII60560.1"/>
    </source>
</evidence>
<gene>
    <name evidence="1" type="ORF">HA331_02170</name>
</gene>
<dbReference type="Gene3D" id="3.40.50.10780">
    <property type="entry name" value="Dipeptide transport protein"/>
    <property type="match status" value="1"/>
</dbReference>
<dbReference type="CDD" id="cd08769">
    <property type="entry name" value="DAP_dppA_2"/>
    <property type="match status" value="1"/>
</dbReference>
<sequence length="278" mass="31156">MKAFISIDLEGLPYIVSREHLFVKGSLYKEAREIATRLVKTAAEELNRLGFEEVIVADSHGPMVNVIPEEMPEFVSLVRGFPRPLSMVAFAKNSDIAIFLGYHAKAGTSRATFDHTYSGSTIDKVIINDIEVSEFLMNAMLLGEWNIPVGVLGGDEALREDTKLTPWIEFVPFKRASGRYSSISPSLKKIEEELRGAIQRAVNKLKRGELRPLKTEYPIKVRVRFLNSAYAEVAELLPFVERTSGKEIQYVAKSMEEAYKIFEALVFAAAGVSYITSR</sequence>
<dbReference type="InterPro" id="IPR027476">
    <property type="entry name" value="DppA_N"/>
</dbReference>
<dbReference type="EMBL" id="DUJN01000002">
    <property type="protein sequence ID" value="HII60560.1"/>
    <property type="molecule type" value="Genomic_DNA"/>
</dbReference>
<dbReference type="OMA" id="YGQAEWA"/>
<dbReference type="RefSeq" id="WP_010885656.1">
    <property type="nucleotide sequence ID" value="NZ_DUJN01000002.1"/>
</dbReference>
<organism evidence="1 2">
    <name type="scientific">Pyrococcus horikoshii</name>
    <dbReference type="NCBI Taxonomy" id="53953"/>
    <lineage>
        <taxon>Archaea</taxon>
        <taxon>Methanobacteriati</taxon>
        <taxon>Methanobacteriota</taxon>
        <taxon>Thermococci</taxon>
        <taxon>Thermococcales</taxon>
        <taxon>Thermococcaceae</taxon>
        <taxon>Pyrococcus</taxon>
    </lineage>
</organism>
<dbReference type="Gene3D" id="3.30.1360.130">
    <property type="entry name" value="Dipeptide transport protein"/>
    <property type="match status" value="1"/>
</dbReference>
<dbReference type="GeneID" id="1443896"/>
<accession>A0A832WGX7</accession>
<name>A0A832WGX7_PYRHR</name>
<dbReference type="AlphaFoldDB" id="A0A832WGX7"/>
<protein>
    <submittedName>
        <fullName evidence="1">M55 family metallopeptidase</fullName>
    </submittedName>
</protein>
<comment type="caution">
    <text evidence="1">The sequence shown here is derived from an EMBL/GenBank/DDBJ whole genome shotgun (WGS) entry which is preliminary data.</text>
</comment>
<evidence type="ECO:0000313" key="2">
    <source>
        <dbReference type="Proteomes" id="UP000617544"/>
    </source>
</evidence>